<sequence>MHNTCGWLRFGRRMIWLACLTALVLSVAACSGSGDGNSATKPGQKIDMTFWSWVPGIDQAVALWNKENPNIHVTLQKIPSGSSGGYAKMHAALKAGNAPDLAQVEYQEIPGFLMGSNLIDLSQYGAGKYQSRFTPWQWKEGVFGGKVYAIPQASGPMGFFYRADLFAKAGISRPPATWAEYEQDAIKIHQSNPTEYIGTFPPGNSAWFTALAWQAGANWFGTSGDTWTVHIDTPVTEKVATYWDRLRTEHVIKTEPDFADGWYKDLQTGAIAGWVSAQWGDAIITGNAPGTSGMWKVAPLPQWTAGGTDSANWGGSSTAVLKGAKHPQQALQFATWLNSDPQSIALLIKGGYGWPAATSGYVGSSLDQPSPFFSGQKYNDVFADSDQHINESWTWIPTTDQAYQHLNDGFSAAVNGKGSFLESVKAAQGQVVDDLKSAGFKVSTAQ</sequence>
<keyword evidence="4" id="KW-0564">Palmitate</keyword>
<feature type="signal peptide" evidence="6">
    <location>
        <begin position="1"/>
        <end position="29"/>
    </location>
</feature>
<keyword evidence="8" id="KW-1185">Reference proteome</keyword>
<accession>A0A8J3QRX0</accession>
<dbReference type="InterPro" id="IPR006059">
    <property type="entry name" value="SBP"/>
</dbReference>
<reference evidence="7" key="1">
    <citation type="submission" date="2021-01" db="EMBL/GenBank/DDBJ databases">
        <title>Whole genome shotgun sequence of Rugosimonospora africana NBRC 104875.</title>
        <authorList>
            <person name="Komaki H."/>
            <person name="Tamura T."/>
        </authorList>
    </citation>
    <scope>NUCLEOTIDE SEQUENCE</scope>
    <source>
        <strain evidence="7">NBRC 104875</strain>
    </source>
</reference>
<evidence type="ECO:0000256" key="1">
    <source>
        <dbReference type="ARBA" id="ARBA00022475"/>
    </source>
</evidence>
<dbReference type="Proteomes" id="UP000642748">
    <property type="component" value="Unassembled WGS sequence"/>
</dbReference>
<dbReference type="RefSeq" id="WP_203918793.1">
    <property type="nucleotide sequence ID" value="NZ_BONZ01000031.1"/>
</dbReference>
<gene>
    <name evidence="7" type="ORF">Raf01_33240</name>
</gene>
<keyword evidence="1" id="KW-1003">Cell membrane</keyword>
<evidence type="ECO:0000256" key="6">
    <source>
        <dbReference type="SAM" id="SignalP"/>
    </source>
</evidence>
<keyword evidence="2 6" id="KW-0732">Signal</keyword>
<evidence type="ECO:0000256" key="4">
    <source>
        <dbReference type="ARBA" id="ARBA00023139"/>
    </source>
</evidence>
<evidence type="ECO:0000256" key="5">
    <source>
        <dbReference type="ARBA" id="ARBA00023288"/>
    </source>
</evidence>
<dbReference type="InterPro" id="IPR050490">
    <property type="entry name" value="Bact_solute-bd_prot1"/>
</dbReference>
<evidence type="ECO:0000313" key="7">
    <source>
        <dbReference type="EMBL" id="GIH15152.1"/>
    </source>
</evidence>
<name>A0A8J3QRX0_9ACTN</name>
<evidence type="ECO:0000256" key="2">
    <source>
        <dbReference type="ARBA" id="ARBA00022729"/>
    </source>
</evidence>
<organism evidence="7 8">
    <name type="scientific">Rugosimonospora africana</name>
    <dbReference type="NCBI Taxonomy" id="556532"/>
    <lineage>
        <taxon>Bacteria</taxon>
        <taxon>Bacillati</taxon>
        <taxon>Actinomycetota</taxon>
        <taxon>Actinomycetes</taxon>
        <taxon>Micromonosporales</taxon>
        <taxon>Micromonosporaceae</taxon>
        <taxon>Rugosimonospora</taxon>
    </lineage>
</organism>
<keyword evidence="3" id="KW-0472">Membrane</keyword>
<evidence type="ECO:0000256" key="3">
    <source>
        <dbReference type="ARBA" id="ARBA00023136"/>
    </source>
</evidence>
<evidence type="ECO:0000313" key="8">
    <source>
        <dbReference type="Proteomes" id="UP000642748"/>
    </source>
</evidence>
<dbReference type="SUPFAM" id="SSF53850">
    <property type="entry name" value="Periplasmic binding protein-like II"/>
    <property type="match status" value="1"/>
</dbReference>
<keyword evidence="5" id="KW-0449">Lipoprotein</keyword>
<dbReference type="Pfam" id="PF01547">
    <property type="entry name" value="SBP_bac_1"/>
    <property type="match status" value="1"/>
</dbReference>
<proteinExistence type="predicted"/>
<feature type="chain" id="PRO_5039499965" evidence="6">
    <location>
        <begin position="30"/>
        <end position="446"/>
    </location>
</feature>
<dbReference type="Gene3D" id="3.40.190.10">
    <property type="entry name" value="Periplasmic binding protein-like II"/>
    <property type="match status" value="3"/>
</dbReference>
<comment type="caution">
    <text evidence="7">The sequence shown here is derived from an EMBL/GenBank/DDBJ whole genome shotgun (WGS) entry which is preliminary data.</text>
</comment>
<dbReference type="PANTHER" id="PTHR43649:SF33">
    <property type="entry name" value="POLYGALACTURONAN_RHAMNOGALACTURONAN-BINDING PROTEIN YTCQ"/>
    <property type="match status" value="1"/>
</dbReference>
<protein>
    <submittedName>
        <fullName evidence="7">Sugar ABC transporter substrate-binding protein</fullName>
    </submittedName>
</protein>
<dbReference type="EMBL" id="BONZ01000031">
    <property type="protein sequence ID" value="GIH15152.1"/>
    <property type="molecule type" value="Genomic_DNA"/>
</dbReference>
<dbReference type="AlphaFoldDB" id="A0A8J3QRX0"/>
<dbReference type="PANTHER" id="PTHR43649">
    <property type="entry name" value="ARABINOSE-BINDING PROTEIN-RELATED"/>
    <property type="match status" value="1"/>
</dbReference>